<name>A0A840R7G6_9GAMM</name>
<evidence type="ECO:0000313" key="2">
    <source>
        <dbReference type="Proteomes" id="UP000536640"/>
    </source>
</evidence>
<reference evidence="1 2" key="1">
    <citation type="submission" date="2020-08" db="EMBL/GenBank/DDBJ databases">
        <title>Genomic Encyclopedia of Type Strains, Phase IV (KMG-IV): sequencing the most valuable type-strain genomes for metagenomic binning, comparative biology and taxonomic classification.</title>
        <authorList>
            <person name="Goeker M."/>
        </authorList>
    </citation>
    <scope>NUCLEOTIDE SEQUENCE [LARGE SCALE GENOMIC DNA]</scope>
    <source>
        <strain evidence="1 2">DSM 25701</strain>
    </source>
</reference>
<evidence type="ECO:0000313" key="1">
    <source>
        <dbReference type="EMBL" id="MBB5188320.1"/>
    </source>
</evidence>
<dbReference type="Proteomes" id="UP000536640">
    <property type="component" value="Unassembled WGS sequence"/>
</dbReference>
<proteinExistence type="predicted"/>
<dbReference type="EMBL" id="JACHHW010000006">
    <property type="protein sequence ID" value="MBB5188320.1"/>
    <property type="molecule type" value="Genomic_DNA"/>
</dbReference>
<sequence length="47" mass="5275">MDETSEASPHHSLNSCSATNKLFPIHTYHMVSNFFNVTAEICTFGAW</sequence>
<dbReference type="AlphaFoldDB" id="A0A840R7G6"/>
<keyword evidence="2" id="KW-1185">Reference proteome</keyword>
<comment type="caution">
    <text evidence="1">The sequence shown here is derived from an EMBL/GenBank/DDBJ whole genome shotgun (WGS) entry which is preliminary data.</text>
</comment>
<accession>A0A840R7G6</accession>
<organism evidence="1 2">
    <name type="scientific">Zhongshania antarctica</name>
    <dbReference type="NCBI Taxonomy" id="641702"/>
    <lineage>
        <taxon>Bacteria</taxon>
        <taxon>Pseudomonadati</taxon>
        <taxon>Pseudomonadota</taxon>
        <taxon>Gammaproteobacteria</taxon>
        <taxon>Cellvibrionales</taxon>
        <taxon>Spongiibacteraceae</taxon>
        <taxon>Zhongshania</taxon>
    </lineage>
</organism>
<protein>
    <submittedName>
        <fullName evidence="1">Uncharacterized protein</fullName>
    </submittedName>
</protein>
<gene>
    <name evidence="1" type="ORF">HNQ57_002599</name>
</gene>